<gene>
    <name evidence="3" type="ORF">BFC18_08150</name>
</gene>
<dbReference type="PIRSF" id="PIRSF036542">
    <property type="entry name" value="SpmA_SpmB"/>
    <property type="match status" value="1"/>
</dbReference>
<feature type="transmembrane region" description="Helical" evidence="1">
    <location>
        <begin position="384"/>
        <end position="408"/>
    </location>
</feature>
<evidence type="ECO:0000313" key="4">
    <source>
        <dbReference type="Proteomes" id="UP000175691"/>
    </source>
</evidence>
<feature type="transmembrane region" description="Helical" evidence="1">
    <location>
        <begin position="272"/>
        <end position="292"/>
    </location>
</feature>
<feature type="domain" description="Nucleoside transporter/FeoB GTPase Gate" evidence="2">
    <location>
        <begin position="49"/>
        <end position="157"/>
    </location>
</feature>
<evidence type="ECO:0000313" key="3">
    <source>
        <dbReference type="EMBL" id="OFC71437.1"/>
    </source>
</evidence>
<accession>A0A1E7ZD52</accession>
<feature type="transmembrane region" description="Helical" evidence="1">
    <location>
        <begin position="47"/>
        <end position="65"/>
    </location>
</feature>
<dbReference type="InterPro" id="IPR011642">
    <property type="entry name" value="Gate_dom"/>
</dbReference>
<keyword evidence="1" id="KW-1133">Transmembrane helix</keyword>
<evidence type="ECO:0000259" key="2">
    <source>
        <dbReference type="Pfam" id="PF07670"/>
    </source>
</evidence>
<proteinExistence type="predicted"/>
<feature type="transmembrane region" description="Helical" evidence="1">
    <location>
        <begin position="203"/>
        <end position="224"/>
    </location>
</feature>
<reference evidence="3 4" key="1">
    <citation type="submission" date="2016-08" db="EMBL/GenBank/DDBJ databases">
        <authorList>
            <person name="Seilhamer J.J."/>
        </authorList>
    </citation>
    <scope>NUCLEOTIDE SEQUENCE [LARGE SCALE GENOMIC DNA]</scope>
    <source>
        <strain evidence="3 4">KCTC 42603</strain>
    </source>
</reference>
<keyword evidence="1" id="KW-0472">Membrane</keyword>
<feature type="transmembrane region" description="Helical" evidence="1">
    <location>
        <begin position="172"/>
        <end position="191"/>
    </location>
</feature>
<dbReference type="AlphaFoldDB" id="A0A1E7ZD52"/>
<keyword evidence="1" id="KW-0812">Transmembrane</keyword>
<feature type="transmembrane region" description="Helical" evidence="1">
    <location>
        <begin position="140"/>
        <end position="160"/>
    </location>
</feature>
<dbReference type="Pfam" id="PF07670">
    <property type="entry name" value="Gate"/>
    <property type="match status" value="2"/>
</dbReference>
<feature type="transmembrane region" description="Helical" evidence="1">
    <location>
        <begin position="358"/>
        <end position="377"/>
    </location>
</feature>
<dbReference type="PANTHER" id="PTHR35793">
    <property type="entry name" value="INNER MEMBRANE PROTEIN YJIG"/>
    <property type="match status" value="1"/>
</dbReference>
<protein>
    <recommendedName>
        <fullName evidence="2">Nucleoside transporter/FeoB GTPase Gate domain-containing protein</fullName>
    </recommendedName>
</protein>
<keyword evidence="4" id="KW-1185">Reference proteome</keyword>
<dbReference type="GO" id="GO:0005886">
    <property type="term" value="C:plasma membrane"/>
    <property type="evidence" value="ECO:0007669"/>
    <property type="project" value="TreeGrafter"/>
</dbReference>
<evidence type="ECO:0000256" key="1">
    <source>
        <dbReference type="SAM" id="Phobius"/>
    </source>
</evidence>
<organism evidence="3 4">
    <name type="scientific">Alteromonas confluentis</name>
    <dbReference type="NCBI Taxonomy" id="1656094"/>
    <lineage>
        <taxon>Bacteria</taxon>
        <taxon>Pseudomonadati</taxon>
        <taxon>Pseudomonadota</taxon>
        <taxon>Gammaproteobacteria</taxon>
        <taxon>Alteromonadales</taxon>
        <taxon>Alteromonadaceae</taxon>
        <taxon>Alteromonas/Salinimonas group</taxon>
        <taxon>Alteromonas</taxon>
    </lineage>
</organism>
<dbReference type="RefSeq" id="WP_070124672.1">
    <property type="nucleotide sequence ID" value="NZ_MDHN01000014.1"/>
</dbReference>
<dbReference type="STRING" id="1656094.BFC18_08150"/>
<feature type="transmembrane region" description="Helical" evidence="1">
    <location>
        <begin position="230"/>
        <end position="251"/>
    </location>
</feature>
<dbReference type="PANTHER" id="PTHR35793:SF2">
    <property type="entry name" value="INNER MEMBRANE PROTEIN YJIG"/>
    <property type="match status" value="1"/>
</dbReference>
<feature type="domain" description="Nucleoside transporter/FeoB GTPase Gate" evidence="2">
    <location>
        <begin position="276"/>
        <end position="380"/>
    </location>
</feature>
<dbReference type="InterPro" id="IPR052549">
    <property type="entry name" value="SpmB"/>
</dbReference>
<name>A0A1E7ZD52_9ALTE</name>
<comment type="caution">
    <text evidence="3">The sequence shown here is derived from an EMBL/GenBank/DDBJ whole genome shotgun (WGS) entry which is preliminary data.</text>
</comment>
<dbReference type="OrthoDB" id="9805623at2"/>
<dbReference type="Proteomes" id="UP000175691">
    <property type="component" value="Unassembled WGS sequence"/>
</dbReference>
<dbReference type="EMBL" id="MDHN01000014">
    <property type="protein sequence ID" value="OFC71437.1"/>
    <property type="molecule type" value="Genomic_DNA"/>
</dbReference>
<sequence>MLHRIWLSFIVLAFIATVWQAFFGHAPGGFQDVMQSVTSMAQLSVDIAIGLIGVLAFWLGIFEVAEKSGLISKFSRVLAPFLCRIMPDIPRNHPALGSITMNMSANVLGLDNAATPFGIKAMQDMQSLATDKETLTNSQILFLVLNTSSVTLFPIAVFLYRAEQGAAQPTDVFIPILLATSASTLTGLIVTSLVQRVNLFNRVVLFYLVGLFGLLGAVIVYFSNLAASELASQSAIVANFLLFLFIVVVLVTGWKRNLNTYELFIDGAKKGFNVAISLIPFLLAMLIAIGMLRASGILDMVSTGIAWAVTAVGGDARFVDALPTAIMKPLSGSGARALMIETMQHHGADSFSGRLASVLQGSTETTFYVLAVYLGAVGIKHARYAVACCLAADFAGIFAAIVVSYWFFG</sequence>
<dbReference type="InterPro" id="IPR011415">
    <property type="entry name" value="SpmA_SpmB"/>
</dbReference>